<feature type="domain" description="Cyclin-D1-binding protein 1-like C-terminal" evidence="2">
    <location>
        <begin position="76"/>
        <end position="177"/>
    </location>
</feature>
<organism evidence="3 4">
    <name type="scientific">Python bivittatus</name>
    <name type="common">Burmese python</name>
    <name type="synonym">Python molurus bivittatus</name>
    <dbReference type="NCBI Taxonomy" id="176946"/>
    <lineage>
        <taxon>Eukaryota</taxon>
        <taxon>Metazoa</taxon>
        <taxon>Chordata</taxon>
        <taxon>Craniata</taxon>
        <taxon>Vertebrata</taxon>
        <taxon>Euteleostomi</taxon>
        <taxon>Lepidosauria</taxon>
        <taxon>Squamata</taxon>
        <taxon>Bifurcata</taxon>
        <taxon>Unidentata</taxon>
        <taxon>Episquamata</taxon>
        <taxon>Toxicofera</taxon>
        <taxon>Serpentes</taxon>
        <taxon>Henophidia</taxon>
        <taxon>Pythonidae</taxon>
        <taxon>Python</taxon>
    </lineage>
</organism>
<name>A0A9F5N697_PYTBI</name>
<dbReference type="RefSeq" id="XP_025031013.1">
    <property type="nucleotide sequence ID" value="XM_025175245.1"/>
</dbReference>
<reference evidence="4" key="1">
    <citation type="submission" date="2025-08" db="UniProtKB">
        <authorList>
            <consortium name="RefSeq"/>
        </authorList>
    </citation>
    <scope>IDENTIFICATION</scope>
    <source>
        <tissue evidence="4">Liver</tissue>
    </source>
</reference>
<dbReference type="Pfam" id="PF20936">
    <property type="entry name" value="GCIP_C"/>
    <property type="match status" value="1"/>
</dbReference>
<dbReference type="CTD" id="23582"/>
<keyword evidence="3" id="KW-1185">Reference proteome</keyword>
<feature type="compositionally biased region" description="Basic and acidic residues" evidence="1">
    <location>
        <begin position="24"/>
        <end position="34"/>
    </location>
</feature>
<dbReference type="Gene3D" id="1.20.1410.10">
    <property type="entry name" value="I/LWEQ domain"/>
    <property type="match status" value="1"/>
</dbReference>
<evidence type="ECO:0000256" key="1">
    <source>
        <dbReference type="SAM" id="MobiDB-lite"/>
    </source>
</evidence>
<dbReference type="AlphaFoldDB" id="A0A9F5N697"/>
<gene>
    <name evidence="4" type="primary">CCNDBP1</name>
</gene>
<dbReference type="PANTHER" id="PTHR15492">
    <property type="entry name" value="CYCLIN D1-BINDING PROTEIN 1"/>
    <property type="match status" value="1"/>
</dbReference>
<protein>
    <submittedName>
        <fullName evidence="4">Cyclin-D1-binding protein 1 isoform X2</fullName>
    </submittedName>
</protein>
<dbReference type="GO" id="GO:0005634">
    <property type="term" value="C:nucleus"/>
    <property type="evidence" value="ECO:0007669"/>
    <property type="project" value="TreeGrafter"/>
</dbReference>
<evidence type="ECO:0000313" key="4">
    <source>
        <dbReference type="RefSeq" id="XP_025031013.1"/>
    </source>
</evidence>
<accession>A0A9F5N697</accession>
<feature type="region of interest" description="Disordered" evidence="1">
    <location>
        <begin position="22"/>
        <end position="74"/>
    </location>
</feature>
<dbReference type="PANTHER" id="PTHR15492:SF1">
    <property type="entry name" value="CYCLIN-D1-BINDING PROTEIN 1"/>
    <property type="match status" value="1"/>
</dbReference>
<dbReference type="InterPro" id="IPR026907">
    <property type="entry name" value="GCIP-like"/>
</dbReference>
<proteinExistence type="predicted"/>
<evidence type="ECO:0000259" key="2">
    <source>
        <dbReference type="Pfam" id="PF20936"/>
    </source>
</evidence>
<evidence type="ECO:0000313" key="3">
    <source>
        <dbReference type="Proteomes" id="UP000695026"/>
    </source>
</evidence>
<dbReference type="Proteomes" id="UP000695026">
    <property type="component" value="Unplaced"/>
</dbReference>
<dbReference type="InterPro" id="IPR049318">
    <property type="entry name" value="GCIP_C"/>
</dbReference>
<sequence>MREAERKGAQCCHRSCLSILSAPKEPREDPEQRCPLRHNPGGGGDDSGRRGYPSDSPGKMQAEGGSSPGDLLEVEELGFPGNRDLSWSDAEWQLLGPCKGLVKATKAGLRKVLGAVRTHGKADTNEQVGQLDALADAVAELSPSVDELVLSLCPPVNQLTLRLNAGKLASVLMKMLEITRTSHICPPSEENWVQFLAGAVDHNMGKIRAFTQDLLGDPGPAGEDWHGGAGLGGAWAKEQP</sequence>
<dbReference type="GeneID" id="103060664"/>